<feature type="domain" description="Protein arginine N-methyltransferase" evidence="9">
    <location>
        <begin position="374"/>
        <end position="540"/>
    </location>
</feature>
<reference evidence="11" key="1">
    <citation type="journal article" date="2023" name="Commun. Biol.">
        <title>Genome analysis of Parmales, the sister group of diatoms, reveals the evolutionary specialization of diatoms from phago-mixotrophs to photoautotrophs.</title>
        <authorList>
            <person name="Ban H."/>
            <person name="Sato S."/>
            <person name="Yoshikawa S."/>
            <person name="Yamada K."/>
            <person name="Nakamura Y."/>
            <person name="Ichinomiya M."/>
            <person name="Sato N."/>
            <person name="Blanc-Mathieu R."/>
            <person name="Endo H."/>
            <person name="Kuwata A."/>
            <person name="Ogata H."/>
        </authorList>
    </citation>
    <scope>NUCLEOTIDE SEQUENCE [LARGE SCALE GENOMIC DNA]</scope>
</reference>
<keyword evidence="11" id="KW-1185">Reference proteome</keyword>
<dbReference type="OrthoDB" id="7848332at2759"/>
<dbReference type="InterPro" id="IPR041698">
    <property type="entry name" value="Methyltransf_25"/>
</dbReference>
<dbReference type="GO" id="GO:0005634">
    <property type="term" value="C:nucleus"/>
    <property type="evidence" value="ECO:0007669"/>
    <property type="project" value="TreeGrafter"/>
</dbReference>
<evidence type="ECO:0000313" key="11">
    <source>
        <dbReference type="Proteomes" id="UP001165065"/>
    </source>
</evidence>
<dbReference type="SUPFAM" id="SSF53335">
    <property type="entry name" value="S-adenosyl-L-methionine-dependent methyltransferases"/>
    <property type="match status" value="1"/>
</dbReference>
<keyword evidence="3 6" id="KW-0808">Transferase</keyword>
<evidence type="ECO:0000259" key="9">
    <source>
        <dbReference type="Pfam" id="PF22528"/>
    </source>
</evidence>
<feature type="domain" description="Methyltransferase" evidence="8">
    <location>
        <begin position="269"/>
        <end position="368"/>
    </location>
</feature>
<dbReference type="InterPro" id="IPR025799">
    <property type="entry name" value="Arg_MeTrfase"/>
</dbReference>
<dbReference type="PANTHER" id="PTHR11006:SF53">
    <property type="entry name" value="PROTEIN ARGININE N-METHYLTRANSFERASE 3"/>
    <property type="match status" value="1"/>
</dbReference>
<feature type="region of interest" description="Disordered" evidence="7">
    <location>
        <begin position="200"/>
        <end position="219"/>
    </location>
</feature>
<keyword evidence="2 6" id="KW-0489">Methyltransferase</keyword>
<dbReference type="EC" id="2.1.1.319" evidence="1"/>
<evidence type="ECO:0000256" key="5">
    <source>
        <dbReference type="ARBA" id="ARBA00049303"/>
    </source>
</evidence>
<comment type="catalytic activity">
    <reaction evidence="5">
        <text>L-arginyl-[protein] + S-adenosyl-L-methionine = N(omega)-methyl-L-arginyl-[protein] + S-adenosyl-L-homocysteine + H(+)</text>
        <dbReference type="Rhea" id="RHEA:48100"/>
        <dbReference type="Rhea" id="RHEA-COMP:10532"/>
        <dbReference type="Rhea" id="RHEA-COMP:11990"/>
        <dbReference type="ChEBI" id="CHEBI:15378"/>
        <dbReference type="ChEBI" id="CHEBI:29965"/>
        <dbReference type="ChEBI" id="CHEBI:57856"/>
        <dbReference type="ChEBI" id="CHEBI:59789"/>
        <dbReference type="ChEBI" id="CHEBI:65280"/>
    </reaction>
    <physiologicalReaction direction="left-to-right" evidence="5">
        <dbReference type="Rhea" id="RHEA:48101"/>
    </physiologicalReaction>
</comment>
<evidence type="ECO:0000256" key="7">
    <source>
        <dbReference type="SAM" id="MobiDB-lite"/>
    </source>
</evidence>
<dbReference type="GO" id="GO:0042054">
    <property type="term" value="F:histone methyltransferase activity"/>
    <property type="evidence" value="ECO:0007669"/>
    <property type="project" value="TreeGrafter"/>
</dbReference>
<sequence length="558" mass="62338">MSESDWSSDSDEGEYFSSTFPSFLSSSVYETLNDAVNNEDFFFTFLSNTLSITSSTTSTTSTTPDVYYVIRLINCLRTGCISNKITNLTTASSYCHAKVPIPADHDDLDCPLLKVGPGGTETYRFMLPLYFRPALPEDGYLHCVDDLIRMYVAKEGDIKGLNEEVVEDEGEEGGEGGEDDVEGLRKRLDKALNIIKEMALSDTPPPAPTSTTSKSLIPAPGTTPDNDTYYFDSYSHYSIHETMLKDSVRTLAYKNSISLNVPLFQGKTVLDVGCGTGVLSYFASKLGKAKYVIGVDDSNMINMASKILHKNGLPRSKVELCRGKMETLTLPVDKVDIVISEWMGYGLLYETMLPSVLDARDRYMKPGGTMWPNKCSMYVEGVCDGRMDYWDDVYGIDMGDMKEQAMRELCKEAVVEVVKEDTVMTDRCRIWDADLNKVKDEDLDYDAGFRIGGKGEGDTRIDAFLVTFDVDFDLEGFEKVSFSTGCQATPTHWQQTLLWLEPSTVPTLKAGEEISGNIRVERNKTNHRDIDFTFDWKIEGREEGAGRSMGKQKWSITS</sequence>
<evidence type="ECO:0000256" key="4">
    <source>
        <dbReference type="ARBA" id="ARBA00022691"/>
    </source>
</evidence>
<evidence type="ECO:0000313" key="10">
    <source>
        <dbReference type="EMBL" id="GMI25910.1"/>
    </source>
</evidence>
<dbReference type="Gene3D" id="2.70.160.11">
    <property type="entry name" value="Hnrnp arginine n-methyltransferase1"/>
    <property type="match status" value="1"/>
</dbReference>
<evidence type="ECO:0000256" key="3">
    <source>
        <dbReference type="ARBA" id="ARBA00022679"/>
    </source>
</evidence>
<dbReference type="GO" id="GO:0035242">
    <property type="term" value="F:protein-arginine omega-N asymmetric methyltransferase activity"/>
    <property type="evidence" value="ECO:0007669"/>
    <property type="project" value="UniProtKB-EC"/>
</dbReference>
<gene>
    <name evidence="10" type="ORF">TrCOL_g12471</name>
</gene>
<dbReference type="Proteomes" id="UP001165065">
    <property type="component" value="Unassembled WGS sequence"/>
</dbReference>
<dbReference type="Pfam" id="PF22528">
    <property type="entry name" value="PRMT_C"/>
    <property type="match status" value="1"/>
</dbReference>
<name>A0A9W7L2M3_9STRA</name>
<dbReference type="GO" id="GO:0032259">
    <property type="term" value="P:methylation"/>
    <property type="evidence" value="ECO:0007669"/>
    <property type="project" value="UniProtKB-KW"/>
</dbReference>
<dbReference type="AlphaFoldDB" id="A0A9W7L2M3"/>
<dbReference type="PANTHER" id="PTHR11006">
    <property type="entry name" value="PROTEIN ARGININE N-METHYLTRANSFERASE"/>
    <property type="match status" value="1"/>
</dbReference>
<accession>A0A9W7L2M3</accession>
<dbReference type="InterPro" id="IPR029063">
    <property type="entry name" value="SAM-dependent_MTases_sf"/>
</dbReference>
<dbReference type="FunFam" id="3.40.50.150:FF:000003">
    <property type="entry name" value="Blast:Protein arginine N-methyltransferase 1"/>
    <property type="match status" value="1"/>
</dbReference>
<dbReference type="Pfam" id="PF13649">
    <property type="entry name" value="Methyltransf_25"/>
    <property type="match status" value="1"/>
</dbReference>
<evidence type="ECO:0000256" key="1">
    <source>
        <dbReference type="ARBA" id="ARBA00011925"/>
    </source>
</evidence>
<organism evidence="10 11">
    <name type="scientific">Triparma columacea</name>
    <dbReference type="NCBI Taxonomy" id="722753"/>
    <lineage>
        <taxon>Eukaryota</taxon>
        <taxon>Sar</taxon>
        <taxon>Stramenopiles</taxon>
        <taxon>Ochrophyta</taxon>
        <taxon>Bolidophyceae</taxon>
        <taxon>Parmales</taxon>
        <taxon>Triparmaceae</taxon>
        <taxon>Triparma</taxon>
    </lineage>
</organism>
<evidence type="ECO:0000256" key="2">
    <source>
        <dbReference type="ARBA" id="ARBA00022603"/>
    </source>
</evidence>
<evidence type="ECO:0000259" key="8">
    <source>
        <dbReference type="Pfam" id="PF13649"/>
    </source>
</evidence>
<comment type="caution">
    <text evidence="10">The sequence shown here is derived from an EMBL/GenBank/DDBJ whole genome shotgun (WGS) entry which is preliminary data.</text>
</comment>
<dbReference type="PROSITE" id="PS51678">
    <property type="entry name" value="SAM_MT_PRMT"/>
    <property type="match status" value="1"/>
</dbReference>
<protein>
    <recommendedName>
        <fullName evidence="1">type I protein arginine methyltransferase</fullName>
        <ecNumber evidence="1">2.1.1.319</ecNumber>
    </recommendedName>
</protein>
<evidence type="ECO:0000256" key="6">
    <source>
        <dbReference type="PROSITE-ProRule" id="PRU01015"/>
    </source>
</evidence>
<dbReference type="Gene3D" id="3.40.50.150">
    <property type="entry name" value="Vaccinia Virus protein VP39"/>
    <property type="match status" value="1"/>
</dbReference>
<dbReference type="EMBL" id="BRYA01000619">
    <property type="protein sequence ID" value="GMI25910.1"/>
    <property type="molecule type" value="Genomic_DNA"/>
</dbReference>
<dbReference type="InterPro" id="IPR055135">
    <property type="entry name" value="PRMT_dom"/>
</dbReference>
<keyword evidence="4 6" id="KW-0949">S-adenosyl-L-methionine</keyword>
<dbReference type="CDD" id="cd02440">
    <property type="entry name" value="AdoMet_MTases"/>
    <property type="match status" value="1"/>
</dbReference>
<proteinExistence type="predicted"/>